<protein>
    <submittedName>
        <fullName evidence="4">CBS domain-containing protein</fullName>
    </submittedName>
</protein>
<dbReference type="SMART" id="SM00116">
    <property type="entry name" value="CBS"/>
    <property type="match status" value="2"/>
</dbReference>
<dbReference type="InterPro" id="IPR051257">
    <property type="entry name" value="Diverse_CBS-Domain"/>
</dbReference>
<keyword evidence="5" id="KW-1185">Reference proteome</keyword>
<dbReference type="InterPro" id="IPR046342">
    <property type="entry name" value="CBS_dom_sf"/>
</dbReference>
<dbReference type="CDD" id="cd17775">
    <property type="entry name" value="CBS_pair_bact_arch"/>
    <property type="match status" value="1"/>
</dbReference>
<accession>A0A5D5ASF7</accession>
<dbReference type="SUPFAM" id="SSF54631">
    <property type="entry name" value="CBS-domain pair"/>
    <property type="match status" value="1"/>
</dbReference>
<keyword evidence="1 2" id="KW-0129">CBS domain</keyword>
<dbReference type="Proteomes" id="UP000324104">
    <property type="component" value="Unassembled WGS sequence"/>
</dbReference>
<reference evidence="4 5" key="1">
    <citation type="submission" date="2019-08" db="EMBL/GenBank/DDBJ databases">
        <title>Archaea genome.</title>
        <authorList>
            <person name="Kajale S."/>
            <person name="Shouche Y."/>
            <person name="Deshpande N."/>
            <person name="Sharma A."/>
        </authorList>
    </citation>
    <scope>NUCLEOTIDE SEQUENCE [LARGE SCALE GENOMIC DNA]</scope>
    <source>
        <strain evidence="4 5">ESP3B_9</strain>
    </source>
</reference>
<dbReference type="Gene3D" id="3.10.580.10">
    <property type="entry name" value="CBS-domain"/>
    <property type="match status" value="1"/>
</dbReference>
<dbReference type="InterPro" id="IPR000644">
    <property type="entry name" value="CBS_dom"/>
</dbReference>
<evidence type="ECO:0000313" key="5">
    <source>
        <dbReference type="Proteomes" id="UP000324104"/>
    </source>
</evidence>
<dbReference type="RefSeq" id="WP_149081562.1">
    <property type="nucleotide sequence ID" value="NZ_VTAW01000012.1"/>
</dbReference>
<sequence>MPIENLARSDVVTAQEHDSVQELATRMDESHVGSVVITEGDEPIGIVTDRDLATRVLGNGMDPAEATAGDVMSDDLTTADQTDGFYKATELMSEQGIRRLPVCDENNELVGIITSDDLNELLADEHMQLSDVIQAQRPEY</sequence>
<evidence type="ECO:0000259" key="3">
    <source>
        <dbReference type="PROSITE" id="PS51371"/>
    </source>
</evidence>
<gene>
    <name evidence="4" type="ORF">FYC77_11050</name>
</gene>
<dbReference type="EMBL" id="VTAW01000012">
    <property type="protein sequence ID" value="TYT62001.1"/>
    <property type="molecule type" value="Genomic_DNA"/>
</dbReference>
<dbReference type="PANTHER" id="PTHR43080">
    <property type="entry name" value="CBS DOMAIN-CONTAINING PROTEIN CBSX3, MITOCHONDRIAL"/>
    <property type="match status" value="1"/>
</dbReference>
<organism evidence="4 5">
    <name type="scientific">Natrialba swarupiae</name>
    <dbReference type="NCBI Taxonomy" id="2448032"/>
    <lineage>
        <taxon>Archaea</taxon>
        <taxon>Methanobacteriati</taxon>
        <taxon>Methanobacteriota</taxon>
        <taxon>Stenosarchaea group</taxon>
        <taxon>Halobacteria</taxon>
        <taxon>Halobacteriales</taxon>
        <taxon>Natrialbaceae</taxon>
        <taxon>Natrialba</taxon>
    </lineage>
</organism>
<feature type="domain" description="CBS" evidence="3">
    <location>
        <begin position="7"/>
        <end position="63"/>
    </location>
</feature>
<comment type="caution">
    <text evidence="4">The sequence shown here is derived from an EMBL/GenBank/DDBJ whole genome shotgun (WGS) entry which is preliminary data.</text>
</comment>
<dbReference type="PANTHER" id="PTHR43080:SF2">
    <property type="entry name" value="CBS DOMAIN-CONTAINING PROTEIN"/>
    <property type="match status" value="1"/>
</dbReference>
<name>A0A5D5ASF7_9EURY</name>
<evidence type="ECO:0000256" key="2">
    <source>
        <dbReference type="PROSITE-ProRule" id="PRU00703"/>
    </source>
</evidence>
<proteinExistence type="predicted"/>
<dbReference type="Pfam" id="PF00571">
    <property type="entry name" value="CBS"/>
    <property type="match status" value="2"/>
</dbReference>
<dbReference type="PROSITE" id="PS51371">
    <property type="entry name" value="CBS"/>
    <property type="match status" value="2"/>
</dbReference>
<dbReference type="AlphaFoldDB" id="A0A5D5ASF7"/>
<evidence type="ECO:0000256" key="1">
    <source>
        <dbReference type="ARBA" id="ARBA00023122"/>
    </source>
</evidence>
<evidence type="ECO:0000313" key="4">
    <source>
        <dbReference type="EMBL" id="TYT62001.1"/>
    </source>
</evidence>
<feature type="domain" description="CBS" evidence="3">
    <location>
        <begin position="72"/>
        <end position="129"/>
    </location>
</feature>